<dbReference type="Proteomes" id="UP000593564">
    <property type="component" value="Unassembled WGS sequence"/>
</dbReference>
<protein>
    <recommendedName>
        <fullName evidence="4">PGG domain-containing protein</fullName>
    </recommendedName>
</protein>
<feature type="repeat" description="ANK" evidence="1">
    <location>
        <begin position="213"/>
        <end position="235"/>
    </location>
</feature>
<keyword evidence="1" id="KW-0040">ANK repeat</keyword>
<reference evidence="2 3" key="2">
    <citation type="submission" date="2020-07" db="EMBL/GenBank/DDBJ databases">
        <title>Genome assembly of wild tea tree DASZ reveals pedigree and selection history of tea varieties.</title>
        <authorList>
            <person name="Zhang W."/>
        </authorList>
    </citation>
    <scope>NUCLEOTIDE SEQUENCE [LARGE SCALE GENOMIC DNA]</scope>
    <source>
        <strain evidence="3">cv. G240</strain>
        <tissue evidence="2">Leaf</tissue>
    </source>
</reference>
<dbReference type="PROSITE" id="PS50088">
    <property type="entry name" value="ANK_REPEAT"/>
    <property type="match status" value="3"/>
</dbReference>
<feature type="repeat" description="ANK" evidence="1">
    <location>
        <begin position="63"/>
        <end position="85"/>
    </location>
</feature>
<keyword evidence="3" id="KW-1185">Reference proteome</keyword>
<organism evidence="2 3">
    <name type="scientific">Camellia sinensis</name>
    <name type="common">Tea plant</name>
    <name type="synonym">Thea sinensis</name>
    <dbReference type="NCBI Taxonomy" id="4442"/>
    <lineage>
        <taxon>Eukaryota</taxon>
        <taxon>Viridiplantae</taxon>
        <taxon>Streptophyta</taxon>
        <taxon>Embryophyta</taxon>
        <taxon>Tracheophyta</taxon>
        <taxon>Spermatophyta</taxon>
        <taxon>Magnoliopsida</taxon>
        <taxon>eudicotyledons</taxon>
        <taxon>Gunneridae</taxon>
        <taxon>Pentapetalae</taxon>
        <taxon>asterids</taxon>
        <taxon>Ericales</taxon>
        <taxon>Theaceae</taxon>
        <taxon>Camellia</taxon>
    </lineage>
</organism>
<dbReference type="AlphaFoldDB" id="A0A7J7GTW1"/>
<dbReference type="PROSITE" id="PS50297">
    <property type="entry name" value="ANK_REP_REGION"/>
    <property type="match status" value="3"/>
</dbReference>
<evidence type="ECO:0008006" key="4">
    <source>
        <dbReference type="Google" id="ProtNLM"/>
    </source>
</evidence>
<gene>
    <name evidence="2" type="ORF">HYC85_017722</name>
</gene>
<evidence type="ECO:0000313" key="2">
    <source>
        <dbReference type="EMBL" id="KAF5943645.1"/>
    </source>
</evidence>
<feature type="repeat" description="ANK" evidence="1">
    <location>
        <begin position="247"/>
        <end position="269"/>
    </location>
</feature>
<dbReference type="PANTHER" id="PTHR24121:SF22">
    <property type="entry name" value="PROTEIN ACCELERATED CELL DEATH 6-LIKE"/>
    <property type="match status" value="1"/>
</dbReference>
<dbReference type="Pfam" id="PF12796">
    <property type="entry name" value="Ank_2"/>
    <property type="match status" value="2"/>
</dbReference>
<reference evidence="3" key="1">
    <citation type="journal article" date="2020" name="Nat. Commun.">
        <title>Genome assembly of wild tea tree DASZ reveals pedigree and selection history of tea varieties.</title>
        <authorList>
            <person name="Zhang W."/>
            <person name="Zhang Y."/>
            <person name="Qiu H."/>
            <person name="Guo Y."/>
            <person name="Wan H."/>
            <person name="Zhang X."/>
            <person name="Scossa F."/>
            <person name="Alseekh S."/>
            <person name="Zhang Q."/>
            <person name="Wang P."/>
            <person name="Xu L."/>
            <person name="Schmidt M.H."/>
            <person name="Jia X."/>
            <person name="Li D."/>
            <person name="Zhu A."/>
            <person name="Guo F."/>
            <person name="Chen W."/>
            <person name="Ni D."/>
            <person name="Usadel B."/>
            <person name="Fernie A.R."/>
            <person name="Wen W."/>
        </authorList>
    </citation>
    <scope>NUCLEOTIDE SEQUENCE [LARGE SCALE GENOMIC DNA]</scope>
    <source>
        <strain evidence="3">cv. G240</strain>
    </source>
</reference>
<dbReference type="InterPro" id="IPR036770">
    <property type="entry name" value="Ankyrin_rpt-contain_sf"/>
</dbReference>
<evidence type="ECO:0000256" key="1">
    <source>
        <dbReference type="PROSITE-ProRule" id="PRU00023"/>
    </source>
</evidence>
<name>A0A7J7GTW1_CAMSI</name>
<accession>A0A7J7GTW1</accession>
<dbReference type="Gene3D" id="1.25.40.20">
    <property type="entry name" value="Ankyrin repeat-containing domain"/>
    <property type="match status" value="2"/>
</dbReference>
<dbReference type="InterPro" id="IPR002110">
    <property type="entry name" value="Ankyrin_rpt"/>
</dbReference>
<evidence type="ECO:0000313" key="3">
    <source>
        <dbReference type="Proteomes" id="UP000593564"/>
    </source>
</evidence>
<sequence>MDQRLYKAAVEDNVYIMEKEQLLLHITPNKNTALHVATQFGNIDTVQKILQMCPSLFTMANKKGETALHIAAREGHANIVRLLIKCAEMHDSNGAGAGTKQMMGARNVDKDTALHLAVSDCRGGGAEVVKLVAEADPGISYGGNRVGESPLYLAAERGDKEMVVVILNTCISPGHSGPMGRTALHAAVISDCQEIALQLLEKMSSLTKIGDRKGWTPLHCAAHFNNVTLVKLLLNWDKMAAYLQNSKGMTALHIATSRGHIKTMEELISQCPDCCEMVNGSGQNALHIAVESNKKEAVDLILRNSSFNSIINGKDYNGNTPLHLLAILGYDHLRSVITDPRVDKRAYNLENLTALDIVLRTPFVRPSTKIALLHKESDPDKRSMPSKWVVYGEEIFIAVRTPFVQVPSLSDQPENTTTVSYPVVCRRKTPPTV</sequence>
<proteinExistence type="predicted"/>
<dbReference type="EMBL" id="JACBKZ010000008">
    <property type="protein sequence ID" value="KAF5943645.1"/>
    <property type="molecule type" value="Genomic_DNA"/>
</dbReference>
<dbReference type="SUPFAM" id="SSF48403">
    <property type="entry name" value="Ankyrin repeat"/>
    <property type="match status" value="2"/>
</dbReference>
<dbReference type="SMART" id="SM00248">
    <property type="entry name" value="ANK"/>
    <property type="match status" value="9"/>
</dbReference>
<dbReference type="PANTHER" id="PTHR24121">
    <property type="entry name" value="NO MECHANORECEPTOR POTENTIAL C, ISOFORM D-RELATED"/>
    <property type="match status" value="1"/>
</dbReference>
<comment type="caution">
    <text evidence="2">The sequence shown here is derived from an EMBL/GenBank/DDBJ whole genome shotgun (WGS) entry which is preliminary data.</text>
</comment>